<dbReference type="Proteomes" id="UP000594638">
    <property type="component" value="Unassembled WGS sequence"/>
</dbReference>
<dbReference type="Gramene" id="OE9A031503T1">
    <property type="protein sequence ID" value="OE9A031503C1"/>
    <property type="gene ID" value="OE9A031503"/>
</dbReference>
<accession>A0A8S0T5W2</accession>
<sequence length="125" mass="13967">MSTAAQVTSRNMDLPSLYLKGGSIIPLAPPYQHVGEGKAEGFLYEDDGDRYEYLKGGYLLTTYVAELQHSEVILRVSKTKGSWDRPKRRLHMKLLSCIGVVLDAWGIDGETLQIKFPSAKTFESD</sequence>
<reference evidence="2 3" key="1">
    <citation type="submission" date="2019-12" db="EMBL/GenBank/DDBJ databases">
        <authorList>
            <person name="Alioto T."/>
            <person name="Alioto T."/>
            <person name="Gomez Garrido J."/>
        </authorList>
    </citation>
    <scope>NUCLEOTIDE SEQUENCE [LARGE SCALE GENOMIC DNA]</scope>
</reference>
<dbReference type="InterPro" id="IPR013780">
    <property type="entry name" value="Glyco_hydro_b"/>
</dbReference>
<dbReference type="EMBL" id="CACTIH010005686">
    <property type="protein sequence ID" value="CAA3000367.1"/>
    <property type="molecule type" value="Genomic_DNA"/>
</dbReference>
<keyword evidence="3" id="KW-1185">Reference proteome</keyword>
<dbReference type="Pfam" id="PF17137">
    <property type="entry name" value="DUF5110"/>
    <property type="match status" value="1"/>
</dbReference>
<comment type="caution">
    <text evidence="2">The sequence shown here is derived from an EMBL/GenBank/DDBJ whole genome shotgun (WGS) entry which is preliminary data.</text>
</comment>
<organism evidence="2 3">
    <name type="scientific">Olea europaea subsp. europaea</name>
    <dbReference type="NCBI Taxonomy" id="158383"/>
    <lineage>
        <taxon>Eukaryota</taxon>
        <taxon>Viridiplantae</taxon>
        <taxon>Streptophyta</taxon>
        <taxon>Embryophyta</taxon>
        <taxon>Tracheophyta</taxon>
        <taxon>Spermatophyta</taxon>
        <taxon>Magnoliopsida</taxon>
        <taxon>eudicotyledons</taxon>
        <taxon>Gunneridae</taxon>
        <taxon>Pentapetalae</taxon>
        <taxon>asterids</taxon>
        <taxon>lamiids</taxon>
        <taxon>Lamiales</taxon>
        <taxon>Oleaceae</taxon>
        <taxon>Oleeae</taxon>
        <taxon>Olea</taxon>
    </lineage>
</organism>
<dbReference type="Gene3D" id="2.60.40.1180">
    <property type="entry name" value="Golgi alpha-mannosidase II"/>
    <property type="match status" value="1"/>
</dbReference>
<name>A0A8S0T5W2_OLEEU</name>
<dbReference type="OrthoDB" id="1334205at2759"/>
<gene>
    <name evidence="2" type="ORF">OLEA9_A031503</name>
</gene>
<evidence type="ECO:0000313" key="3">
    <source>
        <dbReference type="Proteomes" id="UP000594638"/>
    </source>
</evidence>
<evidence type="ECO:0000259" key="1">
    <source>
        <dbReference type="Pfam" id="PF17137"/>
    </source>
</evidence>
<dbReference type="AlphaFoldDB" id="A0A8S0T5W2"/>
<protein>
    <recommendedName>
        <fullName evidence="1">DUF5110 domain-containing protein</fullName>
    </recommendedName>
</protein>
<feature type="domain" description="DUF5110" evidence="1">
    <location>
        <begin position="36"/>
        <end position="95"/>
    </location>
</feature>
<dbReference type="InterPro" id="IPR033403">
    <property type="entry name" value="DUF5110"/>
</dbReference>
<evidence type="ECO:0000313" key="2">
    <source>
        <dbReference type="EMBL" id="CAA3000367.1"/>
    </source>
</evidence>
<proteinExistence type="predicted"/>